<organism evidence="5 6">
    <name type="scientific">Thomasclavelia ramosa DSM 1402</name>
    <dbReference type="NCBI Taxonomy" id="445974"/>
    <lineage>
        <taxon>Bacteria</taxon>
        <taxon>Bacillati</taxon>
        <taxon>Bacillota</taxon>
        <taxon>Erysipelotrichia</taxon>
        <taxon>Erysipelotrichales</taxon>
        <taxon>Coprobacillaceae</taxon>
        <taxon>Thomasclavelia</taxon>
    </lineage>
</organism>
<dbReference type="InterPro" id="IPR027417">
    <property type="entry name" value="P-loop_NTPase"/>
</dbReference>
<evidence type="ECO:0000256" key="4">
    <source>
        <dbReference type="SAM" id="Coils"/>
    </source>
</evidence>
<evidence type="ECO:0000313" key="5">
    <source>
        <dbReference type="EMBL" id="EDS18160.1"/>
    </source>
</evidence>
<dbReference type="PANTHER" id="PTHR32114">
    <property type="entry name" value="ABC TRANSPORTER ABCH.3"/>
    <property type="match status" value="1"/>
</dbReference>
<dbReference type="RefSeq" id="WP_003539169.1">
    <property type="nucleotide sequence ID" value="NZ_CP036346.1"/>
</dbReference>
<accession>B0N8M2</accession>
<comment type="similarity">
    <text evidence="1">Belongs to the SMC family. SbcC subfamily.</text>
</comment>
<dbReference type="PANTHER" id="PTHR32114:SF2">
    <property type="entry name" value="ABC TRANSPORTER ABCH.3"/>
    <property type="match status" value="1"/>
</dbReference>
<protein>
    <recommendedName>
        <fullName evidence="3">Nuclease SbcCD subunit C</fullName>
    </recommendedName>
</protein>
<feature type="coiled-coil region" evidence="4">
    <location>
        <begin position="458"/>
        <end position="530"/>
    </location>
</feature>
<keyword evidence="4" id="KW-0175">Coiled coil</keyword>
<reference evidence="5" key="1">
    <citation type="submission" date="2007-11" db="EMBL/GenBank/DDBJ databases">
        <authorList>
            <person name="Fulton L."/>
            <person name="Clifton S."/>
            <person name="Fulton B."/>
            <person name="Xu J."/>
            <person name="Minx P."/>
            <person name="Pepin K.H."/>
            <person name="Johnson M."/>
            <person name="Thiruvilangam P."/>
            <person name="Bhonagiri V."/>
            <person name="Nash W.E."/>
            <person name="Mardis E.R."/>
            <person name="Wilson R.K."/>
        </authorList>
    </citation>
    <scope>NUCLEOTIDE SEQUENCE [LARGE SCALE GENOMIC DNA]</scope>
    <source>
        <strain evidence="5">DSM 1402</strain>
    </source>
</reference>
<dbReference type="HOGENOM" id="CLU_026083_2_0_9"/>
<evidence type="ECO:0000256" key="2">
    <source>
        <dbReference type="ARBA" id="ARBA00011322"/>
    </source>
</evidence>
<dbReference type="Proteomes" id="UP000005798">
    <property type="component" value="Unassembled WGS sequence"/>
</dbReference>
<dbReference type="AlphaFoldDB" id="B0N8M2"/>
<reference evidence="5" key="2">
    <citation type="submission" date="2014-06" db="EMBL/GenBank/DDBJ databases">
        <title>Draft genome sequence of Clostridium ramosum(DSM 1402).</title>
        <authorList>
            <person name="Sudarsanam P."/>
            <person name="Ley R."/>
            <person name="Guruge J."/>
            <person name="Turnbaugh P.J."/>
            <person name="Mahowald M."/>
            <person name="Liep D."/>
            <person name="Gordon J."/>
        </authorList>
    </citation>
    <scope>NUCLEOTIDE SEQUENCE</scope>
    <source>
        <strain evidence="5">DSM 1402</strain>
    </source>
</reference>
<evidence type="ECO:0000256" key="3">
    <source>
        <dbReference type="ARBA" id="ARBA00013368"/>
    </source>
</evidence>
<dbReference type="Gene3D" id="3.40.50.300">
    <property type="entry name" value="P-loop containing nucleotide triphosphate hydrolases"/>
    <property type="match status" value="1"/>
</dbReference>
<comment type="caution">
    <text evidence="5">The sequence shown here is derived from an EMBL/GenBank/DDBJ whole genome shotgun (WGS) entry which is preliminary data.</text>
</comment>
<dbReference type="eggNOG" id="COG1196">
    <property type="taxonomic scope" value="Bacteria"/>
</dbReference>
<sequence>MSIKINQMKLTNFQGIRNLELNFDESNKSIRGDNGTGKTTIINAYYYLLTDKPSVTMADYSPKTKGVEGDLHNLEHTVECTFDVNGIVKVLKKTYKEKWTQKRGNKNKELTGNTISYEVDGLPVKEKDYNREIEELFGPREIIQMLISPTYFSDVLSWKDRRKYLTDICGDYTDEEIINVVAELEPLNEILLLNGSTTQKRSIDDQIKLLKTNMSSINKELKQIPSRIDEAERAIPETAGSKADYENQLFEVRKEISSLNDRKLAAKSGNSAAVEKSNRIAEIKQKEREARIAHINSFDEVNRLIKESINNLINKKNLLNDTISSNDIRISRYKNDIDYMSKMRNELLNDYKTVSAMEFDENRRVCQTCGQSLPADQQEKIFATFNINKSKKLEELQKKGADVSKDKIASKELELDNLIHENEQLGIKVMDLSSQIETEKSKITAVTPFEDTEEYRVIKKQLADLENTDNEIDKVIEEIDKEIHECNVKVAALNTHISRFQLAEEQQKRIDELEARQAQLAEDYDRYEYELSLCEKFIIEKVKRITKKINQRFKTVNFELFEKQITNDAIIESCNVMVPNEKSMVPYKMANNASRINAGIEIIDTLSEHFNIRMPIFVDNAESVTKITATDNQLIRLVVDEDYKTLTMVEE</sequence>
<proteinExistence type="inferred from homology"/>
<gene>
    <name evidence="5" type="ORF">CLORAM_02956</name>
</gene>
<evidence type="ECO:0000256" key="1">
    <source>
        <dbReference type="ARBA" id="ARBA00006930"/>
    </source>
</evidence>
<dbReference type="EMBL" id="ABFX02000008">
    <property type="protein sequence ID" value="EDS18160.1"/>
    <property type="molecule type" value="Genomic_DNA"/>
</dbReference>
<name>B0N8M2_9FIRM</name>
<keyword evidence="6" id="KW-1185">Reference proteome</keyword>
<evidence type="ECO:0000313" key="6">
    <source>
        <dbReference type="Proteomes" id="UP000005798"/>
    </source>
</evidence>
<dbReference type="SUPFAM" id="SSF52540">
    <property type="entry name" value="P-loop containing nucleoside triphosphate hydrolases"/>
    <property type="match status" value="1"/>
</dbReference>
<comment type="subunit">
    <text evidence="2">Heterodimer of SbcC and SbcD.</text>
</comment>